<keyword evidence="3" id="KW-0808">Transferase</keyword>
<dbReference type="SUPFAM" id="SSF56322">
    <property type="entry name" value="ADC synthase"/>
    <property type="match status" value="1"/>
</dbReference>
<evidence type="ECO:0000313" key="7">
    <source>
        <dbReference type="EMBL" id="MBI8999901.1"/>
    </source>
</evidence>
<organism evidence="7 8">
    <name type="scientific">Corynebacterium marambiense</name>
    <dbReference type="NCBI Taxonomy" id="2765364"/>
    <lineage>
        <taxon>Bacteria</taxon>
        <taxon>Bacillati</taxon>
        <taxon>Actinomycetota</taxon>
        <taxon>Actinomycetes</taxon>
        <taxon>Mycobacteriales</taxon>
        <taxon>Corynebacteriaceae</taxon>
        <taxon>Corynebacterium</taxon>
    </lineage>
</organism>
<gene>
    <name evidence="7" type="ORF">JDV76_02790</name>
</gene>
<evidence type="ECO:0000259" key="5">
    <source>
        <dbReference type="Pfam" id="PF00117"/>
    </source>
</evidence>
<dbReference type="InterPro" id="IPR006221">
    <property type="entry name" value="TrpG/PapA_dom"/>
</dbReference>
<dbReference type="EMBL" id="JAEIOT010000005">
    <property type="protein sequence ID" value="MBI8999901.1"/>
    <property type="molecule type" value="Genomic_DNA"/>
</dbReference>
<evidence type="ECO:0000313" key="8">
    <source>
        <dbReference type="Proteomes" id="UP000625574"/>
    </source>
</evidence>
<dbReference type="SUPFAM" id="SSF52317">
    <property type="entry name" value="Class I glutamine amidotransferase-like"/>
    <property type="match status" value="1"/>
</dbReference>
<proteinExistence type="inferred from homology"/>
<dbReference type="Gene3D" id="3.40.50.880">
    <property type="match status" value="1"/>
</dbReference>
<dbReference type="PRINTS" id="PR00097">
    <property type="entry name" value="ANTSNTHASEII"/>
</dbReference>
<dbReference type="InterPro" id="IPR017926">
    <property type="entry name" value="GATASE"/>
</dbReference>
<keyword evidence="4" id="KW-0315">Glutamine amidotransferase</keyword>
<dbReference type="InterPro" id="IPR015890">
    <property type="entry name" value="Chorismate_C"/>
</dbReference>
<dbReference type="Pfam" id="PF00117">
    <property type="entry name" value="GATase"/>
    <property type="match status" value="1"/>
</dbReference>
<dbReference type="Proteomes" id="UP000625574">
    <property type="component" value="Unassembled WGS sequence"/>
</dbReference>
<dbReference type="NCBIfam" id="TIGR00566">
    <property type="entry name" value="trpG_papA"/>
    <property type="match status" value="1"/>
</dbReference>
<dbReference type="EC" id="2.6.1.85" evidence="2"/>
<dbReference type="Gene3D" id="3.60.120.10">
    <property type="entry name" value="Anthranilate synthase"/>
    <property type="match status" value="1"/>
</dbReference>
<comment type="caution">
    <text evidence="7">The sequence shown here is derived from an EMBL/GenBank/DDBJ whole genome shotgun (WGS) entry which is preliminary data.</text>
</comment>
<evidence type="ECO:0000259" key="6">
    <source>
        <dbReference type="Pfam" id="PF00425"/>
    </source>
</evidence>
<keyword evidence="8" id="KW-1185">Reference proteome</keyword>
<comment type="similarity">
    <text evidence="1">In the C-terminal section; belongs to the anthranilate synthase component I family.</text>
</comment>
<feature type="domain" description="Chorismate-utilising enzyme C-terminal" evidence="6">
    <location>
        <begin position="405"/>
        <end position="659"/>
    </location>
</feature>
<feature type="domain" description="Glutamine amidotransferase" evidence="5">
    <location>
        <begin position="30"/>
        <end position="212"/>
    </location>
</feature>
<dbReference type="InterPro" id="IPR019999">
    <property type="entry name" value="Anth_synth_I-like"/>
</dbReference>
<accession>A0ABS0VU56</accession>
<dbReference type="PANTHER" id="PTHR11236:SF18">
    <property type="entry name" value="AMINODEOXYCHORISMATE SYNTHASE"/>
    <property type="match status" value="1"/>
</dbReference>
<sequence length="676" mass="71874">MASPRPMDRPPNTACGLPLNLPDLTVTTILLIDNHDSFTHLLGDLIHRAAGTTPRILPNNSPRVTPELLSSADVVVISPGPGSPHSPEDLGFSAAAIAQDQVPVIGICLGHQAIALAAGATVNRARHPRHGLASRVTHDGTGIFSGVPSPMEVVRYHSLDVTDPTPNIDVLARADDGTIMALRRTDAPQWGVQFHPESIGTHHGDRLLRNMIEEALRYTRSRGADGVRQWRRIPVPDPPAALEVAGVWRDRYPTLIWLDDAASETGPAGVDAAEHPQPSDRPRTTGIVAVGRDLVHPADIPAGQLTPDSAPAQPDLVPGALGVLTYEASGGWDGATPAQIDSGERLLVPDVIYQCGPAGGLLTFPADLSDDEALALLPRGKPTSPTAVPVAPRLSGSIELRHDAAAYQDLVERCRRYIEVGESYELCLTTRATAELAEDPDPFTLFLRLRRLAAAPRAGLFITPGRSVLSVSPERFVTVTAGTVTASPIKGTRPRGSSPGRDAALIEELASSVKDRAENMMIVDLLRNDLARSCIPGSVTVSELCAVHTFDRVHQMISTVAGRLPVTVHGIDAALAAFPPGSMTGAPKQRSMDILAELEKTPRGVYSGCMGWFSATGDVDLSVLIRTVVVTGRTLTYGAGGAVTRLSDPAEEWAEVMVKMLPFRLLLGTDPSGEDR</sequence>
<evidence type="ECO:0000256" key="2">
    <source>
        <dbReference type="ARBA" id="ARBA00013139"/>
    </source>
</evidence>
<dbReference type="PRINTS" id="PR00096">
    <property type="entry name" value="GATASE"/>
</dbReference>
<dbReference type="PANTHER" id="PTHR11236">
    <property type="entry name" value="AMINOBENZOATE/ANTHRANILATE SYNTHASE"/>
    <property type="match status" value="1"/>
</dbReference>
<dbReference type="InterPro" id="IPR005801">
    <property type="entry name" value="ADC_synthase"/>
</dbReference>
<dbReference type="Pfam" id="PF00425">
    <property type="entry name" value="Chorismate_bind"/>
    <property type="match status" value="1"/>
</dbReference>
<reference evidence="7 8" key="1">
    <citation type="submission" date="2020-12" db="EMBL/GenBank/DDBJ databases">
        <title>Genome public.</title>
        <authorList>
            <person name="Sun Q."/>
        </authorList>
    </citation>
    <scope>NUCLEOTIDE SEQUENCE [LARGE SCALE GENOMIC DNA]</scope>
    <source>
        <strain evidence="7 8">CCM 8864</strain>
    </source>
</reference>
<evidence type="ECO:0000256" key="4">
    <source>
        <dbReference type="ARBA" id="ARBA00022962"/>
    </source>
</evidence>
<protein>
    <recommendedName>
        <fullName evidence="2">aminodeoxychorismate synthase</fullName>
        <ecNumber evidence="2">2.6.1.85</ecNumber>
    </recommendedName>
</protein>
<evidence type="ECO:0000256" key="3">
    <source>
        <dbReference type="ARBA" id="ARBA00022679"/>
    </source>
</evidence>
<evidence type="ECO:0000256" key="1">
    <source>
        <dbReference type="ARBA" id="ARBA00005970"/>
    </source>
</evidence>
<dbReference type="PROSITE" id="PS51273">
    <property type="entry name" value="GATASE_TYPE_1"/>
    <property type="match status" value="1"/>
</dbReference>
<dbReference type="CDD" id="cd01743">
    <property type="entry name" value="GATase1_Anthranilate_Synthase"/>
    <property type="match status" value="1"/>
</dbReference>
<dbReference type="PRINTS" id="PR00099">
    <property type="entry name" value="CPSGATASE"/>
</dbReference>
<name>A0ABS0VU56_9CORY</name>
<dbReference type="InterPro" id="IPR029062">
    <property type="entry name" value="Class_I_gatase-like"/>
</dbReference>
<dbReference type="RefSeq" id="WP_198735374.1">
    <property type="nucleotide sequence ID" value="NZ_JAEIOT010000005.1"/>
</dbReference>